<dbReference type="PANTHER" id="PTHR38420">
    <property type="entry name" value="AP-4-A PHOSPHORYLASE II"/>
    <property type="match status" value="1"/>
</dbReference>
<feature type="transmembrane region" description="Helical" evidence="7">
    <location>
        <begin position="78"/>
        <end position="100"/>
    </location>
</feature>
<comment type="subcellular location">
    <subcellularLocation>
        <location evidence="1 6">Endoplasmic reticulum membrane</location>
        <topology evidence="1 6">Multi-pass membrane protein</topology>
    </subcellularLocation>
</comment>
<keyword evidence="3 6" id="KW-0256">Endoplasmic reticulum</keyword>
<dbReference type="InterPro" id="IPR019200">
    <property type="entry name" value="ATP_adenylylTrfase_C"/>
</dbReference>
<evidence type="ECO:0000256" key="1">
    <source>
        <dbReference type="ARBA" id="ARBA00004477"/>
    </source>
</evidence>
<comment type="catalytic activity">
    <reaction evidence="6">
        <text>hexadecanoyl-CoA + H2O = S-hexadecanoyl-4'-phosphopantetheine + adenosine 3',5'-bisphosphate + 2 H(+)</text>
        <dbReference type="Rhea" id="RHEA:50032"/>
        <dbReference type="ChEBI" id="CHEBI:15377"/>
        <dbReference type="ChEBI" id="CHEBI:15378"/>
        <dbReference type="ChEBI" id="CHEBI:57379"/>
        <dbReference type="ChEBI" id="CHEBI:58343"/>
        <dbReference type="ChEBI" id="CHEBI:132018"/>
    </reaction>
</comment>
<keyword evidence="11" id="KW-1185">Reference proteome</keyword>
<dbReference type="Gene3D" id="3.30.428.70">
    <property type="match status" value="1"/>
</dbReference>
<dbReference type="InterPro" id="IPR043171">
    <property type="entry name" value="Ap4A_phos1/2-like"/>
</dbReference>
<evidence type="ECO:0000313" key="10">
    <source>
        <dbReference type="EMBL" id="TFA98160.1"/>
    </source>
</evidence>
<comment type="catalytic activity">
    <reaction evidence="6">
        <text>(5Z,8Z,11Z,14Z)-eicosatetraenoyl-CoA + H2O = S-(5Z,8Z,11Z,14Z-eicosatetraenoyl)-4'-phosphopantetheine + adenosine 3',5'-bisphosphate + 2 H(+)</text>
        <dbReference type="Rhea" id="RHEA:65568"/>
        <dbReference type="ChEBI" id="CHEBI:15377"/>
        <dbReference type="ChEBI" id="CHEBI:15378"/>
        <dbReference type="ChEBI" id="CHEBI:57368"/>
        <dbReference type="ChEBI" id="CHEBI:58343"/>
        <dbReference type="ChEBI" id="CHEBI:156554"/>
    </reaction>
</comment>
<evidence type="ECO:0000256" key="3">
    <source>
        <dbReference type="ARBA" id="ARBA00022824"/>
    </source>
</evidence>
<accession>A0ABY2GRD3</accession>
<evidence type="ECO:0000259" key="8">
    <source>
        <dbReference type="Pfam" id="PF09830"/>
    </source>
</evidence>
<name>A0ABY2GRD3_9HYPO</name>
<dbReference type="PANTHER" id="PTHR38420:SF3">
    <property type="entry name" value="5',5'''-P-1,P-4-TETRAPHOSPHATE PHOSPHORYLASE 2"/>
    <property type="match status" value="1"/>
</dbReference>
<keyword evidence="6" id="KW-0443">Lipid metabolism</keyword>
<dbReference type="InterPro" id="IPR019388">
    <property type="entry name" value="FIT"/>
</dbReference>
<feature type="active site" evidence="6">
    <location>
        <position position="194"/>
    </location>
</feature>
<dbReference type="RefSeq" id="XP_073554362.1">
    <property type="nucleotide sequence ID" value="XM_073707116.1"/>
</dbReference>
<dbReference type="Pfam" id="PF19327">
    <property type="entry name" value="Ap4A_phos_N"/>
    <property type="match status" value="1"/>
</dbReference>
<comment type="caution">
    <text evidence="10">The sequence shown here is derived from an EMBL/GenBank/DDBJ whole genome shotgun (WGS) entry which is preliminary data.</text>
</comment>
<feature type="transmembrane region" description="Helical" evidence="7">
    <location>
        <begin position="27"/>
        <end position="45"/>
    </location>
</feature>
<comment type="function">
    <text evidence="6">Fatty acyl-coenzyme A (CoA) diphosphatase that hydrolyzes fatty acyl-CoA to yield acyl-4'-phosphopantetheine and adenosine 3',5'-bisphosphate. Preferentially hydrolyzes unsaturated long-chain acyl-CoA substrates in the endoplasmic reticulum (ER) lumen. This catalytic activity is required for maintaining ER structure and for lipid droplets (LDs) biogenesis, which are lipid storage organelles involved in maintaining lipid and energy homeostasis. May directly bind to diacylglycerol (DAGs) and triacylglycerol, which is also important for LD biogenesis. May support directional budding of nacent LDs from the ER into the cytosol by reducing DAG levels at sites of LD formation. May play a role in the regulation of cell morphology and cytoskeletal organization. Involved in phospholipid biosynthesis.</text>
</comment>
<dbReference type="InterPro" id="IPR045759">
    <property type="entry name" value="Ap4A_phos1/2_N"/>
</dbReference>
<evidence type="ECO:0000259" key="9">
    <source>
        <dbReference type="Pfam" id="PF19327"/>
    </source>
</evidence>
<keyword evidence="4 6" id="KW-1133">Transmembrane helix</keyword>
<comment type="catalytic activity">
    <reaction evidence="6">
        <text>(9Z)-octadecenoyl-CoA + H2O = S-(9Z-octadecenoyl)-4'-phosphopantetheine + adenosine 3',5'-bisphosphate + 2 H(+)</text>
        <dbReference type="Rhea" id="RHEA:65564"/>
        <dbReference type="ChEBI" id="CHEBI:15377"/>
        <dbReference type="ChEBI" id="CHEBI:15378"/>
        <dbReference type="ChEBI" id="CHEBI:57387"/>
        <dbReference type="ChEBI" id="CHEBI:58343"/>
        <dbReference type="ChEBI" id="CHEBI:156553"/>
    </reaction>
</comment>
<comment type="catalytic activity">
    <reaction evidence="6">
        <text>an acyl-CoA + H2O = an acyl-4'-phosphopantetheine + adenosine 3',5'-bisphosphate + 2 H(+)</text>
        <dbReference type="Rhea" id="RHEA:50044"/>
        <dbReference type="ChEBI" id="CHEBI:15377"/>
        <dbReference type="ChEBI" id="CHEBI:15378"/>
        <dbReference type="ChEBI" id="CHEBI:58342"/>
        <dbReference type="ChEBI" id="CHEBI:58343"/>
        <dbReference type="ChEBI" id="CHEBI:132023"/>
    </reaction>
</comment>
<gene>
    <name evidence="6" type="primary">SCS3</name>
    <name evidence="6" type="synonym">FIT2B</name>
    <name evidence="10" type="ORF">CCMA1212_010061</name>
</gene>
<dbReference type="EC" id="3.6.1.-" evidence="6"/>
<keyword evidence="6" id="KW-0594">Phospholipid biosynthesis</keyword>
<dbReference type="SUPFAM" id="SSF54197">
    <property type="entry name" value="HIT-like"/>
    <property type="match status" value="1"/>
</dbReference>
<keyword evidence="2 6" id="KW-0812">Transmembrane</keyword>
<evidence type="ECO:0000256" key="7">
    <source>
        <dbReference type="SAM" id="Phobius"/>
    </source>
</evidence>
<dbReference type="Proteomes" id="UP001642720">
    <property type="component" value="Unassembled WGS sequence"/>
</dbReference>
<keyword evidence="6" id="KW-0378">Hydrolase</keyword>
<dbReference type="EMBL" id="PPTA01000022">
    <property type="protein sequence ID" value="TFA98160.1"/>
    <property type="molecule type" value="Genomic_DNA"/>
</dbReference>
<dbReference type="GeneID" id="300581566"/>
<dbReference type="Pfam" id="PF10261">
    <property type="entry name" value="FIT"/>
    <property type="match status" value="1"/>
</dbReference>
<feature type="domain" description="Ap4A phosphorylase 1/2 N-terminal" evidence="9">
    <location>
        <begin position="328"/>
        <end position="507"/>
    </location>
</feature>
<feature type="transmembrane region" description="Helical" evidence="7">
    <location>
        <begin position="285"/>
        <end position="302"/>
    </location>
</feature>
<evidence type="ECO:0000256" key="5">
    <source>
        <dbReference type="ARBA" id="ARBA00023136"/>
    </source>
</evidence>
<reference evidence="10 11" key="1">
    <citation type="submission" date="2018-01" db="EMBL/GenBank/DDBJ databases">
        <title>Genome characterization of the sugarcane-associated fungus Trichoderma ghanense CCMA-1212 and their application in lignocelulose bioconversion.</title>
        <authorList>
            <person name="Steindorff A.S."/>
            <person name="Mendes T.D."/>
            <person name="Vilela E.S.D."/>
            <person name="Rodrigues D.S."/>
            <person name="Formighieri E.F."/>
            <person name="Melo I.S."/>
            <person name="Favaro L.C.L."/>
        </authorList>
    </citation>
    <scope>NUCLEOTIDE SEQUENCE [LARGE SCALE GENOMIC DNA]</scope>
    <source>
        <strain evidence="10 11">CCMA-1212</strain>
    </source>
</reference>
<feature type="domain" description="ATP adenylyltransferase C-terminal" evidence="8">
    <location>
        <begin position="527"/>
        <end position="659"/>
    </location>
</feature>
<feature type="transmembrane region" description="Helical" evidence="7">
    <location>
        <begin position="120"/>
        <end position="138"/>
    </location>
</feature>
<keyword evidence="6" id="KW-1208">Phospholipid metabolism</keyword>
<keyword evidence="6" id="KW-0444">Lipid biosynthesis</keyword>
<keyword evidence="5 6" id="KW-0472">Membrane</keyword>
<dbReference type="InterPro" id="IPR046400">
    <property type="entry name" value="SCS3"/>
</dbReference>
<sequence>MAASTTTEQTRPVKRNPPYLPTPLERIALGIFPAILVFGTIFSILSPDVRASAYDHVSQSHHQDPSIAPGYFARKNNIFNVVFVKRGWGWITFAFVFFLLMQPTGKAPPAVVLARRIRAALRWVAVTGWWFFVTQWFFGPPIIDRSFRWTGGKCELAQREVSVEGGGSIKEMLTAVACKAAGGKWKGGHDISGHVFLLVLGSAFLMHEVGWPALRFSGRLAEERSIVMSDGAVKSASVESETAIGEGAGEPAFNIGGKTALGFIALSLWMLLMTAIYFHTWFEKFTGLFAAIIAIYTVYYVPRFVPARHFDTFHTIATLFNLTMSLLKAPSNLHELVKTTFSKALAANELHYFPTQVTILHINSNPFQLRFSPSLANKPKGPPPDPAYPRKPFDPFANPPAALFITDLGPHHYLVLNKFAVVPEHFILATKEFRLQTHLLEESDLQATLACIDAYEQARKAANNVDALQGGEEKEDGLFAFFNGGDHSGASQPHRHIQLLPISRMKDGLETDSSWDVLAQKAESLGKTPFVTFSEPISTETSPANLHAAYIRLYRKACQAVAQHTQAGNTAPTDDEIPSTGEARISYNMAMTRNRLVICPRLSDGCEIRDGETSSAVGFLALNGTVLAGTALVKSEAEWEALKKSPGQLLAVLKSIGVPREEVKDEQNKL</sequence>
<evidence type="ECO:0000256" key="6">
    <source>
        <dbReference type="HAMAP-Rule" id="MF_03231"/>
    </source>
</evidence>
<evidence type="ECO:0000313" key="11">
    <source>
        <dbReference type="Proteomes" id="UP001642720"/>
    </source>
</evidence>
<organism evidence="10 11">
    <name type="scientific">Trichoderma ghanense</name>
    <dbReference type="NCBI Taxonomy" id="65468"/>
    <lineage>
        <taxon>Eukaryota</taxon>
        <taxon>Fungi</taxon>
        <taxon>Dikarya</taxon>
        <taxon>Ascomycota</taxon>
        <taxon>Pezizomycotina</taxon>
        <taxon>Sordariomycetes</taxon>
        <taxon>Hypocreomycetidae</taxon>
        <taxon>Hypocreales</taxon>
        <taxon>Hypocreaceae</taxon>
        <taxon>Trichoderma</taxon>
    </lineage>
</organism>
<protein>
    <recommendedName>
        <fullName evidence="6">Acyl-coenzyme A diphosphatase SCS3</fullName>
        <ecNumber evidence="6">3.6.1.-</ecNumber>
    </recommendedName>
    <alternativeName>
        <fullName evidence="6">FIT family protein SCS3</fullName>
    </alternativeName>
</protein>
<proteinExistence type="inferred from homology"/>
<comment type="similarity">
    <text evidence="6">Belongs to the FIT family. Fungal FIT2B/SCS3 subfamily.</text>
</comment>
<dbReference type="HAMAP" id="MF_03231">
    <property type="entry name" value="SCS3"/>
    <property type="match status" value="1"/>
</dbReference>
<feature type="active site" evidence="6">
    <location>
        <position position="279"/>
    </location>
</feature>
<dbReference type="Pfam" id="PF09830">
    <property type="entry name" value="ATP_transf"/>
    <property type="match status" value="1"/>
</dbReference>
<evidence type="ECO:0000256" key="4">
    <source>
        <dbReference type="ARBA" id="ARBA00022989"/>
    </source>
</evidence>
<dbReference type="InterPro" id="IPR036265">
    <property type="entry name" value="HIT-like_sf"/>
</dbReference>
<dbReference type="InterPro" id="IPR009163">
    <property type="entry name" value="Ap4A_phos1/2"/>
</dbReference>
<feature type="transmembrane region" description="Helical" evidence="7">
    <location>
        <begin position="260"/>
        <end position="278"/>
    </location>
</feature>
<evidence type="ECO:0000256" key="2">
    <source>
        <dbReference type="ARBA" id="ARBA00022692"/>
    </source>
</evidence>